<protein>
    <submittedName>
        <fullName evidence="3">Membrane protein</fullName>
    </submittedName>
</protein>
<feature type="compositionally biased region" description="Polar residues" evidence="1">
    <location>
        <begin position="29"/>
        <end position="53"/>
    </location>
</feature>
<keyword evidence="4" id="KW-1185">Reference proteome</keyword>
<evidence type="ECO:0000256" key="2">
    <source>
        <dbReference type="SAM" id="SignalP"/>
    </source>
</evidence>
<dbReference type="Proteomes" id="UP000029672">
    <property type="component" value="Chromosome"/>
</dbReference>
<evidence type="ECO:0000313" key="4">
    <source>
        <dbReference type="Proteomes" id="UP000029672"/>
    </source>
</evidence>
<dbReference type="NCBIfam" id="NF038367">
    <property type="entry name" value="OM_lipo_TUL4"/>
    <property type="match status" value="1"/>
</dbReference>
<name>A0A097ENZ0_9GAMM</name>
<reference evidence="3 4" key="1">
    <citation type="submission" date="2014-10" db="EMBL/GenBank/DDBJ databases">
        <title>Whole genome sequence of Francisella endociliophora strain FSC1006, isolated from a laboratory culture of the marine ciliate Euplotes raikovi.</title>
        <authorList>
            <person name="Granberg M."/>
            <person name="Backman S."/>
            <person name="Lundmark E."/>
            <person name="Nilsson E."/>
            <person name="Karlsson E."/>
            <person name="Thelaus J."/>
            <person name="Ohrman C."/>
            <person name="Larkeryd A."/>
            <person name="Stenberg P."/>
        </authorList>
    </citation>
    <scope>NUCLEOTIDE SEQUENCE [LARGE SCALE GENOMIC DNA]</scope>
    <source>
        <strain evidence="3 4">FSC1006</strain>
    </source>
</reference>
<feature type="region of interest" description="Disordered" evidence="1">
    <location>
        <begin position="27"/>
        <end position="53"/>
    </location>
</feature>
<feature type="signal peptide" evidence="2">
    <location>
        <begin position="1"/>
        <end position="18"/>
    </location>
</feature>
<dbReference type="HOGENOM" id="CLU_1692918_0_0_6"/>
<evidence type="ECO:0000256" key="1">
    <source>
        <dbReference type="SAM" id="MobiDB-lite"/>
    </source>
</evidence>
<dbReference type="eggNOG" id="ENOG502ZSZS">
    <property type="taxonomic scope" value="Bacteria"/>
</dbReference>
<sequence>MKKMIKLGLISLSVAGLASCSTLGLGGNDDTSQDQAAPTETVSGETTAATDSTVVSDPTAKISLKKNDQDQIIATIYTNYNNNPQGSVKLQWNAPEGSKCYDTSFPITKYGEKNDKTWASVEVKQGDKYCSGNWTADVVYDGNVIASDSITV</sequence>
<proteinExistence type="predicted"/>
<accession>A0A097ENZ0</accession>
<feature type="chain" id="PRO_5001934322" evidence="2">
    <location>
        <begin position="19"/>
        <end position="152"/>
    </location>
</feature>
<dbReference type="RefSeq" id="WP_040008893.1">
    <property type="nucleotide sequence ID" value="NZ_CP009574.1"/>
</dbReference>
<dbReference type="OrthoDB" id="5625277at2"/>
<keyword evidence="2" id="KW-0732">Signal</keyword>
<dbReference type="EMBL" id="CP009574">
    <property type="protein sequence ID" value="AIT09282.1"/>
    <property type="molecule type" value="Genomic_DNA"/>
</dbReference>
<gene>
    <name evidence="3" type="ORF">LO80_04405</name>
</gene>
<dbReference type="PROSITE" id="PS51257">
    <property type="entry name" value="PROKAR_LIPOPROTEIN"/>
    <property type="match status" value="1"/>
</dbReference>
<dbReference type="KEGG" id="frf:LO80_04405"/>
<organism evidence="3 4">
    <name type="scientific">Candidatus Francisella endociliophora</name>
    <dbReference type="NCBI Taxonomy" id="653937"/>
    <lineage>
        <taxon>Bacteria</taxon>
        <taxon>Pseudomonadati</taxon>
        <taxon>Pseudomonadota</taxon>
        <taxon>Gammaproteobacteria</taxon>
        <taxon>Thiotrichales</taxon>
        <taxon>Francisellaceae</taxon>
        <taxon>Francisella</taxon>
    </lineage>
</organism>
<evidence type="ECO:0000313" key="3">
    <source>
        <dbReference type="EMBL" id="AIT09282.1"/>
    </source>
</evidence>
<dbReference type="STRING" id="1547445.LO80_04405"/>
<dbReference type="AlphaFoldDB" id="A0A097ENZ0"/>